<keyword evidence="1" id="KW-1133">Transmembrane helix</keyword>
<dbReference type="Pfam" id="PF20684">
    <property type="entry name" value="Fung_rhodopsin"/>
    <property type="match status" value="1"/>
</dbReference>
<keyword evidence="1" id="KW-0812">Transmembrane</keyword>
<feature type="transmembrane region" description="Helical" evidence="1">
    <location>
        <begin position="12"/>
        <end position="32"/>
    </location>
</feature>
<dbReference type="EMBL" id="MCFA01000208">
    <property type="protein sequence ID" value="ORX98820.1"/>
    <property type="molecule type" value="Genomic_DNA"/>
</dbReference>
<reference evidence="3 4" key="1">
    <citation type="submission" date="2016-07" db="EMBL/GenBank/DDBJ databases">
        <title>Pervasive Adenine N6-methylation of Active Genes in Fungi.</title>
        <authorList>
            <consortium name="DOE Joint Genome Institute"/>
            <person name="Mondo S.J."/>
            <person name="Dannebaum R.O."/>
            <person name="Kuo R.C."/>
            <person name="Labutti K."/>
            <person name="Haridas S."/>
            <person name="Kuo A."/>
            <person name="Salamov A."/>
            <person name="Ahrendt S.R."/>
            <person name="Lipzen A."/>
            <person name="Sullivan W."/>
            <person name="Andreopoulos W.B."/>
            <person name="Clum A."/>
            <person name="Lindquist E."/>
            <person name="Daum C."/>
            <person name="Ramamoorthy G.K."/>
            <person name="Gryganskyi A."/>
            <person name="Culley D."/>
            <person name="Magnuson J.K."/>
            <person name="James T.Y."/>
            <person name="O'Malley M.A."/>
            <person name="Stajich J.E."/>
            <person name="Spatafora J.W."/>
            <person name="Visel A."/>
            <person name="Grigoriev I.V."/>
        </authorList>
    </citation>
    <scope>NUCLEOTIDE SEQUENCE [LARGE SCALE GENOMIC DNA]</scope>
    <source>
        <strain evidence="3 4">CBS 115471</strain>
    </source>
</reference>
<sequence>MYDIQIPRARKLMTIAFLSLGCIVIVIGVLRLRLLMSTFDGTMKSYSLEPSYSAIEAAVALIAASDPTIKRVLSSCVLRCGPRGRKHPAIVMQRRLPLECFDAGGVEGDGFQSTDDIHLKDDLGYWRDSKFNGDVCRATRRERRAREQHHEDCVCVADQEAGDNKDMGWTSTEAV</sequence>
<organism evidence="3 4">
    <name type="scientific">Clohesyomyces aquaticus</name>
    <dbReference type="NCBI Taxonomy" id="1231657"/>
    <lineage>
        <taxon>Eukaryota</taxon>
        <taxon>Fungi</taxon>
        <taxon>Dikarya</taxon>
        <taxon>Ascomycota</taxon>
        <taxon>Pezizomycotina</taxon>
        <taxon>Dothideomycetes</taxon>
        <taxon>Pleosporomycetidae</taxon>
        <taxon>Pleosporales</taxon>
        <taxon>Lindgomycetaceae</taxon>
        <taxon>Clohesyomyces</taxon>
    </lineage>
</organism>
<dbReference type="STRING" id="1231657.A0A1Y1YLD6"/>
<gene>
    <name evidence="3" type="ORF">BCR34DRAFT_593073</name>
</gene>
<accession>A0A1Y1YLD6</accession>
<dbReference type="AlphaFoldDB" id="A0A1Y1YLD6"/>
<evidence type="ECO:0000313" key="3">
    <source>
        <dbReference type="EMBL" id="ORX98820.1"/>
    </source>
</evidence>
<name>A0A1Y1YLD6_9PLEO</name>
<comment type="caution">
    <text evidence="3">The sequence shown here is derived from an EMBL/GenBank/DDBJ whole genome shotgun (WGS) entry which is preliminary data.</text>
</comment>
<dbReference type="InterPro" id="IPR049326">
    <property type="entry name" value="Rhodopsin_dom_fungi"/>
</dbReference>
<feature type="domain" description="Rhodopsin" evidence="2">
    <location>
        <begin position="2"/>
        <end position="74"/>
    </location>
</feature>
<evidence type="ECO:0000256" key="1">
    <source>
        <dbReference type="SAM" id="Phobius"/>
    </source>
</evidence>
<keyword evidence="4" id="KW-1185">Reference proteome</keyword>
<evidence type="ECO:0000313" key="4">
    <source>
        <dbReference type="Proteomes" id="UP000193144"/>
    </source>
</evidence>
<proteinExistence type="predicted"/>
<dbReference type="Proteomes" id="UP000193144">
    <property type="component" value="Unassembled WGS sequence"/>
</dbReference>
<keyword evidence="1" id="KW-0472">Membrane</keyword>
<evidence type="ECO:0000259" key="2">
    <source>
        <dbReference type="Pfam" id="PF20684"/>
    </source>
</evidence>
<protein>
    <recommendedName>
        <fullName evidence="2">Rhodopsin domain-containing protein</fullName>
    </recommendedName>
</protein>